<proteinExistence type="predicted"/>
<dbReference type="Proteomes" id="UP000287033">
    <property type="component" value="Unassembled WGS sequence"/>
</dbReference>
<dbReference type="EMBL" id="BEZZ01001151">
    <property type="protein sequence ID" value="GCC38282.1"/>
    <property type="molecule type" value="Genomic_DNA"/>
</dbReference>
<keyword evidence="2" id="KW-1185">Reference proteome</keyword>
<evidence type="ECO:0000313" key="2">
    <source>
        <dbReference type="Proteomes" id="UP000287033"/>
    </source>
</evidence>
<comment type="caution">
    <text evidence="1">The sequence shown here is derived from an EMBL/GenBank/DDBJ whole genome shotgun (WGS) entry which is preliminary data.</text>
</comment>
<organism evidence="1 2">
    <name type="scientific">Chiloscyllium punctatum</name>
    <name type="common">Brownbanded bambooshark</name>
    <name type="synonym">Hemiscyllium punctatum</name>
    <dbReference type="NCBI Taxonomy" id="137246"/>
    <lineage>
        <taxon>Eukaryota</taxon>
        <taxon>Metazoa</taxon>
        <taxon>Chordata</taxon>
        <taxon>Craniata</taxon>
        <taxon>Vertebrata</taxon>
        <taxon>Chondrichthyes</taxon>
        <taxon>Elasmobranchii</taxon>
        <taxon>Galeomorphii</taxon>
        <taxon>Galeoidea</taxon>
        <taxon>Orectolobiformes</taxon>
        <taxon>Hemiscylliidae</taxon>
        <taxon>Chiloscyllium</taxon>
    </lineage>
</organism>
<gene>
    <name evidence="1" type="ORF">chiPu_0016796</name>
</gene>
<reference evidence="1 2" key="1">
    <citation type="journal article" date="2018" name="Nat. Ecol. Evol.">
        <title>Shark genomes provide insights into elasmobranch evolution and the origin of vertebrates.</title>
        <authorList>
            <person name="Hara Y"/>
            <person name="Yamaguchi K"/>
            <person name="Onimaru K"/>
            <person name="Kadota M"/>
            <person name="Koyanagi M"/>
            <person name="Keeley SD"/>
            <person name="Tatsumi K"/>
            <person name="Tanaka K"/>
            <person name="Motone F"/>
            <person name="Kageyama Y"/>
            <person name="Nozu R"/>
            <person name="Adachi N"/>
            <person name="Nishimura O"/>
            <person name="Nakagawa R"/>
            <person name="Tanegashima C"/>
            <person name="Kiyatake I"/>
            <person name="Matsumoto R"/>
            <person name="Murakumo K"/>
            <person name="Nishida K"/>
            <person name="Terakita A"/>
            <person name="Kuratani S"/>
            <person name="Sato K"/>
            <person name="Hyodo S Kuraku.S."/>
        </authorList>
    </citation>
    <scope>NUCLEOTIDE SEQUENCE [LARGE SCALE GENOMIC DNA]</scope>
</reference>
<evidence type="ECO:0000313" key="1">
    <source>
        <dbReference type="EMBL" id="GCC38282.1"/>
    </source>
</evidence>
<sequence length="134" mass="15132">MQRMTMELGWLSCFNSYAPQDLAFMLQVKTVPRVSKLHISRTHSEGSGSERLDSLGVNFAEVCLDVGQDHVVIYGQSCHQPVEFFVIMNGNLQGSWADEENIRTELCRYAATVDAHISVTSRHYGFMDYELSPP</sequence>
<accession>A0A401T6N6</accession>
<protein>
    <submittedName>
        <fullName evidence="1">Uncharacterized protein</fullName>
    </submittedName>
</protein>
<name>A0A401T6N6_CHIPU</name>
<dbReference type="AlphaFoldDB" id="A0A401T6N6"/>